<gene>
    <name evidence="4" type="ORF">SAMN04488090_2763</name>
</gene>
<evidence type="ECO:0000313" key="4">
    <source>
        <dbReference type="EMBL" id="SDM18795.1"/>
    </source>
</evidence>
<feature type="domain" description="Protein FecR C-terminal" evidence="3">
    <location>
        <begin position="276"/>
        <end position="342"/>
    </location>
</feature>
<dbReference type="Gene3D" id="2.60.120.1440">
    <property type="match status" value="1"/>
</dbReference>
<evidence type="ECO:0000259" key="3">
    <source>
        <dbReference type="Pfam" id="PF16344"/>
    </source>
</evidence>
<dbReference type="Gene3D" id="3.55.50.30">
    <property type="match status" value="1"/>
</dbReference>
<dbReference type="STRING" id="563176.SAMN04488090_2763"/>
<dbReference type="PIRSF" id="PIRSF018266">
    <property type="entry name" value="FecR"/>
    <property type="match status" value="1"/>
</dbReference>
<reference evidence="4 5" key="1">
    <citation type="submission" date="2016-10" db="EMBL/GenBank/DDBJ databases">
        <authorList>
            <person name="de Groot N.N."/>
        </authorList>
    </citation>
    <scope>NUCLEOTIDE SEQUENCE [LARGE SCALE GENOMIC DNA]</scope>
    <source>
        <strain evidence="4 5">DSM 21668</strain>
    </source>
</reference>
<evidence type="ECO:0000313" key="5">
    <source>
        <dbReference type="Proteomes" id="UP000198901"/>
    </source>
</evidence>
<dbReference type="GO" id="GO:0016989">
    <property type="term" value="F:sigma factor antagonist activity"/>
    <property type="evidence" value="ECO:0007669"/>
    <property type="project" value="TreeGrafter"/>
</dbReference>
<evidence type="ECO:0000256" key="1">
    <source>
        <dbReference type="SAM" id="Phobius"/>
    </source>
</evidence>
<organism evidence="4 5">
    <name type="scientific">Siphonobacter aquaeclarae</name>
    <dbReference type="NCBI Taxonomy" id="563176"/>
    <lineage>
        <taxon>Bacteria</taxon>
        <taxon>Pseudomonadati</taxon>
        <taxon>Bacteroidota</taxon>
        <taxon>Cytophagia</taxon>
        <taxon>Cytophagales</taxon>
        <taxon>Cytophagaceae</taxon>
        <taxon>Siphonobacter</taxon>
    </lineage>
</organism>
<dbReference type="OrthoDB" id="645173at2"/>
<dbReference type="EMBL" id="FNGS01000005">
    <property type="protein sequence ID" value="SDM18795.1"/>
    <property type="molecule type" value="Genomic_DNA"/>
</dbReference>
<dbReference type="Proteomes" id="UP000198901">
    <property type="component" value="Unassembled WGS sequence"/>
</dbReference>
<dbReference type="AlphaFoldDB" id="A0A1G9R8Q4"/>
<name>A0A1G9R8Q4_9BACT</name>
<keyword evidence="1" id="KW-1133">Transmembrane helix</keyword>
<evidence type="ECO:0000259" key="2">
    <source>
        <dbReference type="Pfam" id="PF04773"/>
    </source>
</evidence>
<feature type="transmembrane region" description="Helical" evidence="1">
    <location>
        <begin position="86"/>
        <end position="108"/>
    </location>
</feature>
<dbReference type="PANTHER" id="PTHR30273">
    <property type="entry name" value="PERIPLASMIC SIGNAL SENSOR AND SIGMA FACTOR ACTIVATOR FECR-RELATED"/>
    <property type="match status" value="1"/>
</dbReference>
<protein>
    <submittedName>
        <fullName evidence="4">FecR family protein</fullName>
    </submittedName>
</protein>
<dbReference type="InterPro" id="IPR032508">
    <property type="entry name" value="FecR_C"/>
</dbReference>
<dbReference type="InterPro" id="IPR006860">
    <property type="entry name" value="FecR"/>
</dbReference>
<dbReference type="InterPro" id="IPR012373">
    <property type="entry name" value="Ferrdict_sens_TM"/>
</dbReference>
<accession>A0A1G9R8Q4</accession>
<keyword evidence="1" id="KW-0812">Transmembrane</keyword>
<keyword evidence="1" id="KW-0472">Membrane</keyword>
<sequence>MPSYNEIEDFLQDPSFVEWASGNEDFFWSSWIAAHPEKQELVRQARQLLIAVQDQEPDIRDEEINREVRRFIELARERKTVRRRKLLIRWGAAAALVLLLLGGAVVLYRFPASETTPLAGAKLEEKINDSDRDLTFSLSDGTRVTLRKKSRLVYPTQFNTSFREVTLEGDGFFDVAPNREKPFLIYADETVVRVIGTRFWVETRETDVRVSVRSGKVSVFDAKEFKREYTREGAGRDLKGVVLLPNQQATFTLETRQLQKGIVEHPEVIATNPDELTVEDRPVTEVFRQLEKMYGINIEFDEKRLKGCPVTVAFTTEGLFEKLQLICEIIGARYETVDGQVIVSGNGCQPAHE</sequence>
<feature type="domain" description="FecR protein" evidence="2">
    <location>
        <begin position="133"/>
        <end position="217"/>
    </location>
</feature>
<dbReference type="RefSeq" id="WP_143011091.1">
    <property type="nucleotide sequence ID" value="NZ_FNGS01000005.1"/>
</dbReference>
<dbReference type="Pfam" id="PF04773">
    <property type="entry name" value="FecR"/>
    <property type="match status" value="1"/>
</dbReference>
<keyword evidence="5" id="KW-1185">Reference proteome</keyword>
<dbReference type="PANTHER" id="PTHR30273:SF2">
    <property type="entry name" value="PROTEIN FECR"/>
    <property type="match status" value="1"/>
</dbReference>
<dbReference type="Pfam" id="PF16344">
    <property type="entry name" value="FecR_C"/>
    <property type="match status" value="1"/>
</dbReference>
<proteinExistence type="predicted"/>